<accession>A0A371H105</accession>
<feature type="domain" description="PPM-type phosphatase" evidence="12">
    <location>
        <begin position="35"/>
        <end position="282"/>
    </location>
</feature>
<evidence type="ECO:0000256" key="6">
    <source>
        <dbReference type="ARBA" id="ARBA00022801"/>
    </source>
</evidence>
<evidence type="ECO:0000259" key="12">
    <source>
        <dbReference type="PROSITE" id="PS51746"/>
    </source>
</evidence>
<dbReference type="InterPro" id="IPR015655">
    <property type="entry name" value="PP2C"/>
</dbReference>
<organism evidence="13 14">
    <name type="scientific">Mucuna pruriens</name>
    <name type="common">Velvet bean</name>
    <name type="synonym">Dolichos pruriens</name>
    <dbReference type="NCBI Taxonomy" id="157652"/>
    <lineage>
        <taxon>Eukaryota</taxon>
        <taxon>Viridiplantae</taxon>
        <taxon>Streptophyta</taxon>
        <taxon>Embryophyta</taxon>
        <taxon>Tracheophyta</taxon>
        <taxon>Spermatophyta</taxon>
        <taxon>Magnoliopsida</taxon>
        <taxon>eudicotyledons</taxon>
        <taxon>Gunneridae</taxon>
        <taxon>Pentapetalae</taxon>
        <taxon>rosids</taxon>
        <taxon>fabids</taxon>
        <taxon>Fabales</taxon>
        <taxon>Fabaceae</taxon>
        <taxon>Papilionoideae</taxon>
        <taxon>50 kb inversion clade</taxon>
        <taxon>NPAAA clade</taxon>
        <taxon>indigoferoid/millettioid clade</taxon>
        <taxon>Phaseoleae</taxon>
        <taxon>Mucuna</taxon>
    </lineage>
</organism>
<keyword evidence="8" id="KW-0904">Protein phosphatase</keyword>
<dbReference type="CDD" id="cd00143">
    <property type="entry name" value="PP2Cc"/>
    <property type="match status" value="1"/>
</dbReference>
<dbReference type="Pfam" id="PF00481">
    <property type="entry name" value="PP2C"/>
    <property type="match status" value="1"/>
</dbReference>
<evidence type="ECO:0000256" key="8">
    <source>
        <dbReference type="ARBA" id="ARBA00022912"/>
    </source>
</evidence>
<evidence type="ECO:0000256" key="11">
    <source>
        <dbReference type="ARBA" id="ARBA00048336"/>
    </source>
</evidence>
<keyword evidence="9" id="KW-0464">Manganese</keyword>
<evidence type="ECO:0000256" key="9">
    <source>
        <dbReference type="ARBA" id="ARBA00023211"/>
    </source>
</evidence>
<comment type="cofactor">
    <cofactor evidence="1">
        <name>Mn(2+)</name>
        <dbReference type="ChEBI" id="CHEBI:29035"/>
    </cofactor>
</comment>
<evidence type="ECO:0000313" key="13">
    <source>
        <dbReference type="EMBL" id="RDX96494.1"/>
    </source>
</evidence>
<keyword evidence="7" id="KW-0460">Magnesium</keyword>
<dbReference type="GO" id="GO:0046872">
    <property type="term" value="F:metal ion binding"/>
    <property type="evidence" value="ECO:0007669"/>
    <property type="project" value="UniProtKB-KW"/>
</dbReference>
<dbReference type="SMART" id="SM00332">
    <property type="entry name" value="PP2Cc"/>
    <property type="match status" value="1"/>
</dbReference>
<evidence type="ECO:0000256" key="7">
    <source>
        <dbReference type="ARBA" id="ARBA00022842"/>
    </source>
</evidence>
<keyword evidence="6" id="KW-0378">Hydrolase</keyword>
<sequence>MTGREILHKIKVKTGFGASVSDTGRGKGKISKHITHGFHLMKGKSGHPMEDYLVSEFKQEKDRELGLFAIFDGHLGHDVASYLQNHLFENILNQHDFWTETESAVKRAYLETDEKILEQALVLGRGGSTAVTAILIDGQKLVVANVGDSRAVICENGKARQLSVDHEPNKEKKSIERRGGFVSNIPGDVPRVDGQLAVARAFGDRSLKMHLSSEPDVLVEEVDQHTEFLILASDGIWKVMSNQEAVDSIRQIKDAQAAAKYLIEEAVSKKSKDDISCIVVKFQ</sequence>
<comment type="cofactor">
    <cofactor evidence="2">
        <name>Mg(2+)</name>
        <dbReference type="ChEBI" id="CHEBI:18420"/>
    </cofactor>
</comment>
<dbReference type="Gene3D" id="3.60.40.10">
    <property type="entry name" value="PPM-type phosphatase domain"/>
    <property type="match status" value="1"/>
</dbReference>
<dbReference type="SUPFAM" id="SSF81606">
    <property type="entry name" value="PP2C-like"/>
    <property type="match status" value="1"/>
</dbReference>
<keyword evidence="14" id="KW-1185">Reference proteome</keyword>
<reference evidence="13" key="1">
    <citation type="submission" date="2018-05" db="EMBL/GenBank/DDBJ databases">
        <title>Draft genome of Mucuna pruriens seed.</title>
        <authorList>
            <person name="Nnadi N.E."/>
            <person name="Vos R."/>
            <person name="Hasami M.H."/>
            <person name="Devisetty U.K."/>
            <person name="Aguiy J.C."/>
        </authorList>
    </citation>
    <scope>NUCLEOTIDE SEQUENCE [LARGE SCALE GENOMIC DNA]</scope>
    <source>
        <strain evidence="13">JCA_2017</strain>
    </source>
</reference>
<evidence type="ECO:0000256" key="3">
    <source>
        <dbReference type="ARBA" id="ARBA00006702"/>
    </source>
</evidence>
<evidence type="ECO:0000256" key="1">
    <source>
        <dbReference type="ARBA" id="ARBA00001936"/>
    </source>
</evidence>
<name>A0A371H105_MUCPR</name>
<dbReference type="EMBL" id="QJKJ01003874">
    <property type="protein sequence ID" value="RDX96494.1"/>
    <property type="molecule type" value="Genomic_DNA"/>
</dbReference>
<gene>
    <name evidence="13" type="ORF">CR513_20838</name>
</gene>
<dbReference type="PANTHER" id="PTHR47992">
    <property type="entry name" value="PROTEIN PHOSPHATASE"/>
    <property type="match status" value="1"/>
</dbReference>
<evidence type="ECO:0000256" key="2">
    <source>
        <dbReference type="ARBA" id="ARBA00001946"/>
    </source>
</evidence>
<protein>
    <recommendedName>
        <fullName evidence="4">protein-serine/threonine phosphatase</fullName>
        <ecNumber evidence="4">3.1.3.16</ecNumber>
    </recommendedName>
</protein>
<dbReference type="AlphaFoldDB" id="A0A371H105"/>
<comment type="catalytic activity">
    <reaction evidence="11">
        <text>O-phospho-L-threonyl-[protein] + H2O = L-threonyl-[protein] + phosphate</text>
        <dbReference type="Rhea" id="RHEA:47004"/>
        <dbReference type="Rhea" id="RHEA-COMP:11060"/>
        <dbReference type="Rhea" id="RHEA-COMP:11605"/>
        <dbReference type="ChEBI" id="CHEBI:15377"/>
        <dbReference type="ChEBI" id="CHEBI:30013"/>
        <dbReference type="ChEBI" id="CHEBI:43474"/>
        <dbReference type="ChEBI" id="CHEBI:61977"/>
        <dbReference type="EC" id="3.1.3.16"/>
    </reaction>
</comment>
<evidence type="ECO:0000256" key="5">
    <source>
        <dbReference type="ARBA" id="ARBA00022723"/>
    </source>
</evidence>
<evidence type="ECO:0000256" key="4">
    <source>
        <dbReference type="ARBA" id="ARBA00013081"/>
    </source>
</evidence>
<dbReference type="InterPro" id="IPR036457">
    <property type="entry name" value="PPM-type-like_dom_sf"/>
</dbReference>
<comment type="similarity">
    <text evidence="3">Belongs to the PP2C family.</text>
</comment>
<proteinExistence type="inferred from homology"/>
<dbReference type="EC" id="3.1.3.16" evidence="4"/>
<dbReference type="Proteomes" id="UP000257109">
    <property type="component" value="Unassembled WGS sequence"/>
</dbReference>
<comment type="catalytic activity">
    <reaction evidence="10">
        <text>O-phospho-L-seryl-[protein] + H2O = L-seryl-[protein] + phosphate</text>
        <dbReference type="Rhea" id="RHEA:20629"/>
        <dbReference type="Rhea" id="RHEA-COMP:9863"/>
        <dbReference type="Rhea" id="RHEA-COMP:11604"/>
        <dbReference type="ChEBI" id="CHEBI:15377"/>
        <dbReference type="ChEBI" id="CHEBI:29999"/>
        <dbReference type="ChEBI" id="CHEBI:43474"/>
        <dbReference type="ChEBI" id="CHEBI:83421"/>
        <dbReference type="EC" id="3.1.3.16"/>
    </reaction>
</comment>
<feature type="non-terminal residue" evidence="13">
    <location>
        <position position="1"/>
    </location>
</feature>
<dbReference type="OrthoDB" id="10264738at2759"/>
<comment type="caution">
    <text evidence="13">The sequence shown here is derived from an EMBL/GenBank/DDBJ whole genome shotgun (WGS) entry which is preliminary data.</text>
</comment>
<dbReference type="PROSITE" id="PS51746">
    <property type="entry name" value="PPM_2"/>
    <property type="match status" value="1"/>
</dbReference>
<evidence type="ECO:0000313" key="14">
    <source>
        <dbReference type="Proteomes" id="UP000257109"/>
    </source>
</evidence>
<dbReference type="InterPro" id="IPR001932">
    <property type="entry name" value="PPM-type_phosphatase-like_dom"/>
</dbReference>
<dbReference type="GO" id="GO:0004722">
    <property type="term" value="F:protein serine/threonine phosphatase activity"/>
    <property type="evidence" value="ECO:0007669"/>
    <property type="project" value="UniProtKB-EC"/>
</dbReference>
<keyword evidence="5" id="KW-0479">Metal-binding</keyword>
<evidence type="ECO:0000256" key="10">
    <source>
        <dbReference type="ARBA" id="ARBA00047761"/>
    </source>
</evidence>
<dbReference type="STRING" id="157652.A0A371H105"/>
<dbReference type="FunFam" id="3.60.40.10:FF:000010">
    <property type="entry name" value="Probable protein phosphatase 2C 39"/>
    <property type="match status" value="1"/>
</dbReference>